<evidence type="ECO:0000256" key="2">
    <source>
        <dbReference type="ARBA" id="ARBA00022448"/>
    </source>
</evidence>
<evidence type="ECO:0000256" key="1">
    <source>
        <dbReference type="ARBA" id="ARBA00004651"/>
    </source>
</evidence>
<dbReference type="PANTHER" id="PTHR30561">
    <property type="entry name" value="SMR FAMILY PROTON-DEPENDENT DRUG EFFLUX TRANSPORTER SUGE"/>
    <property type="match status" value="1"/>
</dbReference>
<dbReference type="OrthoDB" id="9808638at2"/>
<dbReference type="GO" id="GO:0005886">
    <property type="term" value="C:plasma membrane"/>
    <property type="evidence" value="ECO:0007669"/>
    <property type="project" value="UniProtKB-SubCell"/>
</dbReference>
<dbReference type="GO" id="GO:0022857">
    <property type="term" value="F:transmembrane transporter activity"/>
    <property type="evidence" value="ECO:0007669"/>
    <property type="project" value="InterPro"/>
</dbReference>
<evidence type="ECO:0000256" key="10">
    <source>
        <dbReference type="SAM" id="Phobius"/>
    </source>
</evidence>
<protein>
    <recommendedName>
        <fullName evidence="8">Guanidinium exporter</fullName>
    </recommendedName>
</protein>
<dbReference type="InterPro" id="IPR000390">
    <property type="entry name" value="Small_drug/metabolite_transptr"/>
</dbReference>
<reference evidence="11 12" key="1">
    <citation type="submission" date="2016-10" db="EMBL/GenBank/DDBJ databases">
        <authorList>
            <person name="de Groot N.N."/>
        </authorList>
    </citation>
    <scope>NUCLEOTIDE SEQUENCE [LARGE SCALE GENOMIC DNA]</scope>
    <source>
        <strain evidence="11 12">JCM 21544</strain>
    </source>
</reference>
<dbReference type="InterPro" id="IPR037185">
    <property type="entry name" value="EmrE-like"/>
</dbReference>
<organism evidence="11 12">
    <name type="scientific">Pseudomonas indica</name>
    <dbReference type="NCBI Taxonomy" id="137658"/>
    <lineage>
        <taxon>Bacteria</taxon>
        <taxon>Pseudomonadati</taxon>
        <taxon>Pseudomonadota</taxon>
        <taxon>Gammaproteobacteria</taxon>
        <taxon>Pseudomonadales</taxon>
        <taxon>Pseudomonadaceae</taxon>
        <taxon>Pseudomonas</taxon>
    </lineage>
</organism>
<evidence type="ECO:0000256" key="7">
    <source>
        <dbReference type="ARBA" id="ARBA00038151"/>
    </source>
</evidence>
<keyword evidence="6 10" id="KW-0472">Membrane</keyword>
<evidence type="ECO:0000256" key="4">
    <source>
        <dbReference type="ARBA" id="ARBA00022692"/>
    </source>
</evidence>
<dbReference type="Gene3D" id="1.10.3730.20">
    <property type="match status" value="1"/>
</dbReference>
<proteinExistence type="inferred from homology"/>
<dbReference type="Proteomes" id="UP000198706">
    <property type="component" value="Unassembled WGS sequence"/>
</dbReference>
<dbReference type="PANTHER" id="PTHR30561:SF0">
    <property type="entry name" value="GUANIDINIUM EXPORTER"/>
    <property type="match status" value="1"/>
</dbReference>
<feature type="transmembrane region" description="Helical" evidence="10">
    <location>
        <begin position="83"/>
        <end position="100"/>
    </location>
</feature>
<dbReference type="FunFam" id="1.10.3730.20:FF:000001">
    <property type="entry name" value="Quaternary ammonium compound resistance transporter SugE"/>
    <property type="match status" value="1"/>
</dbReference>
<evidence type="ECO:0000256" key="9">
    <source>
        <dbReference type="RuleBase" id="RU003942"/>
    </source>
</evidence>
<comment type="subcellular location">
    <subcellularLocation>
        <location evidence="1 9">Cell membrane</location>
        <topology evidence="1 9">Multi-pass membrane protein</topology>
    </subcellularLocation>
</comment>
<keyword evidence="2" id="KW-0813">Transport</keyword>
<dbReference type="GO" id="GO:1990961">
    <property type="term" value="P:xenobiotic detoxification by transmembrane export across the plasma membrane"/>
    <property type="evidence" value="ECO:0007669"/>
    <property type="project" value="UniProtKB-ARBA"/>
</dbReference>
<dbReference type="InterPro" id="IPR045324">
    <property type="entry name" value="Small_multidrug_res"/>
</dbReference>
<evidence type="ECO:0000313" key="12">
    <source>
        <dbReference type="Proteomes" id="UP000198706"/>
    </source>
</evidence>
<keyword evidence="5 10" id="KW-1133">Transmembrane helix</keyword>
<dbReference type="SUPFAM" id="SSF103481">
    <property type="entry name" value="Multidrug resistance efflux transporter EmrE"/>
    <property type="match status" value="1"/>
</dbReference>
<dbReference type="STRING" id="137658.SAMN05216186_14014"/>
<dbReference type="EMBL" id="FNFD01000040">
    <property type="protein sequence ID" value="SDM00990.1"/>
    <property type="molecule type" value="Genomic_DNA"/>
</dbReference>
<keyword evidence="3" id="KW-1003">Cell membrane</keyword>
<evidence type="ECO:0000313" key="11">
    <source>
        <dbReference type="EMBL" id="SDM00990.1"/>
    </source>
</evidence>
<evidence type="ECO:0000256" key="5">
    <source>
        <dbReference type="ARBA" id="ARBA00022989"/>
    </source>
</evidence>
<evidence type="ECO:0000256" key="8">
    <source>
        <dbReference type="ARBA" id="ARBA00039168"/>
    </source>
</evidence>
<accession>A0A1G9PQE4</accession>
<sequence length="101" mass="10589">MAWVFLLVAALFEIVFALSMKSAQGFTRPWPSLLVVVAAIAGIYFLTLSLRELPVSVAYPIWTALGSLGTVTLAVLLMGEALTLAKAVSVVLIVAGVAGLK</sequence>
<name>A0A1G9PQE4_9PSED</name>
<keyword evidence="4 9" id="KW-0812">Transmembrane</keyword>
<feature type="transmembrane region" description="Helical" evidence="10">
    <location>
        <begin position="57"/>
        <end position="77"/>
    </location>
</feature>
<dbReference type="RefSeq" id="WP_084336471.1">
    <property type="nucleotide sequence ID" value="NZ_CBKZNZ010000170.1"/>
</dbReference>
<dbReference type="Pfam" id="PF00893">
    <property type="entry name" value="Multi_Drug_Res"/>
    <property type="match status" value="1"/>
</dbReference>
<evidence type="ECO:0000256" key="3">
    <source>
        <dbReference type="ARBA" id="ARBA00022475"/>
    </source>
</evidence>
<evidence type="ECO:0000256" key="6">
    <source>
        <dbReference type="ARBA" id="ARBA00023136"/>
    </source>
</evidence>
<gene>
    <name evidence="11" type="ORF">SAMN05216186_14014</name>
</gene>
<comment type="similarity">
    <text evidence="7">Belongs to the drug/metabolite transporter (DMT) superfamily. Small multidrug resistance (SMR) (TC 2.A.7.1) family. Gdx/SugE subfamily.</text>
</comment>
<keyword evidence="12" id="KW-1185">Reference proteome</keyword>
<dbReference type="AlphaFoldDB" id="A0A1G9PQE4"/>
<feature type="transmembrane region" description="Helical" evidence="10">
    <location>
        <begin position="33"/>
        <end position="50"/>
    </location>
</feature>